<feature type="non-terminal residue" evidence="1">
    <location>
        <position position="25"/>
    </location>
</feature>
<evidence type="ECO:0000313" key="2">
    <source>
        <dbReference type="Proteomes" id="UP000265520"/>
    </source>
</evidence>
<comment type="caution">
    <text evidence="1">The sequence shown here is derived from an EMBL/GenBank/DDBJ whole genome shotgun (WGS) entry which is preliminary data.</text>
</comment>
<dbReference type="AlphaFoldDB" id="A0A392NA62"/>
<sequence>MEKSELGQVVKSLPSDAVNHLFSLG</sequence>
<dbReference type="EMBL" id="LXQA010032443">
    <property type="protein sequence ID" value="MCH96483.1"/>
    <property type="molecule type" value="Genomic_DNA"/>
</dbReference>
<gene>
    <name evidence="1" type="ORF">A2U01_0017469</name>
</gene>
<dbReference type="Proteomes" id="UP000265520">
    <property type="component" value="Unassembled WGS sequence"/>
</dbReference>
<name>A0A392NA62_9FABA</name>
<protein>
    <submittedName>
        <fullName evidence="1">Uncharacterized protein</fullName>
    </submittedName>
</protein>
<organism evidence="1 2">
    <name type="scientific">Trifolium medium</name>
    <dbReference type="NCBI Taxonomy" id="97028"/>
    <lineage>
        <taxon>Eukaryota</taxon>
        <taxon>Viridiplantae</taxon>
        <taxon>Streptophyta</taxon>
        <taxon>Embryophyta</taxon>
        <taxon>Tracheophyta</taxon>
        <taxon>Spermatophyta</taxon>
        <taxon>Magnoliopsida</taxon>
        <taxon>eudicotyledons</taxon>
        <taxon>Gunneridae</taxon>
        <taxon>Pentapetalae</taxon>
        <taxon>rosids</taxon>
        <taxon>fabids</taxon>
        <taxon>Fabales</taxon>
        <taxon>Fabaceae</taxon>
        <taxon>Papilionoideae</taxon>
        <taxon>50 kb inversion clade</taxon>
        <taxon>NPAAA clade</taxon>
        <taxon>Hologalegina</taxon>
        <taxon>IRL clade</taxon>
        <taxon>Trifolieae</taxon>
        <taxon>Trifolium</taxon>
    </lineage>
</organism>
<reference evidence="1 2" key="1">
    <citation type="journal article" date="2018" name="Front. Plant Sci.">
        <title>Red Clover (Trifolium pratense) and Zigzag Clover (T. medium) - A Picture of Genomic Similarities and Differences.</title>
        <authorList>
            <person name="Dluhosova J."/>
            <person name="Istvanek J."/>
            <person name="Nedelnik J."/>
            <person name="Repkova J."/>
        </authorList>
    </citation>
    <scope>NUCLEOTIDE SEQUENCE [LARGE SCALE GENOMIC DNA]</scope>
    <source>
        <strain evidence="2">cv. 10/8</strain>
        <tissue evidence="1">Leaf</tissue>
    </source>
</reference>
<keyword evidence="2" id="KW-1185">Reference proteome</keyword>
<evidence type="ECO:0000313" key="1">
    <source>
        <dbReference type="EMBL" id="MCH96483.1"/>
    </source>
</evidence>
<accession>A0A392NA62</accession>
<proteinExistence type="predicted"/>